<keyword evidence="2" id="KW-1185">Reference proteome</keyword>
<accession>L0EUK6</accession>
<dbReference type="AlphaFoldDB" id="L0EUK6"/>
<reference evidence="1 2" key="1">
    <citation type="journal article" date="2012" name="Stand. Genomic Sci.">
        <title>Complete genome sequence of Liberibacter crescens BT-1.</title>
        <authorList>
            <person name="Leonard M.T."/>
            <person name="Fagen J.R."/>
            <person name="Davis-Richardson A.G."/>
            <person name="Davis M.J."/>
            <person name="Triplett E.W."/>
        </authorList>
    </citation>
    <scope>NUCLEOTIDE SEQUENCE [LARGE SCALE GENOMIC DNA]</scope>
    <source>
        <strain evidence="1 2">BT-1</strain>
    </source>
</reference>
<dbReference type="PANTHER" id="PTHR40045">
    <property type="entry name" value="YCGG FAMILY PROTEIN"/>
    <property type="match status" value="1"/>
</dbReference>
<gene>
    <name evidence="1" type="ordered locus">B488_06550</name>
</gene>
<dbReference type="RefSeq" id="WP_015273074.1">
    <property type="nucleotide sequence ID" value="NC_019907.1"/>
</dbReference>
<evidence type="ECO:0008006" key="3">
    <source>
        <dbReference type="Google" id="ProtNLM"/>
    </source>
</evidence>
<organism evidence="1 2">
    <name type="scientific">Liberibacter crescens (strain BT-1)</name>
    <dbReference type="NCBI Taxonomy" id="1215343"/>
    <lineage>
        <taxon>Bacteria</taxon>
        <taxon>Pseudomonadati</taxon>
        <taxon>Pseudomonadota</taxon>
        <taxon>Alphaproteobacteria</taxon>
        <taxon>Hyphomicrobiales</taxon>
        <taxon>Rhizobiaceae</taxon>
        <taxon>Liberibacter</taxon>
    </lineage>
</organism>
<name>L0EUK6_LIBCB</name>
<dbReference type="eggNOG" id="COG3403">
    <property type="taxonomic scope" value="Bacteria"/>
</dbReference>
<protein>
    <recommendedName>
        <fullName evidence="3">YqcI/YcgG family protein</fullName>
    </recommendedName>
</protein>
<proteinExistence type="predicted"/>
<evidence type="ECO:0000313" key="1">
    <source>
        <dbReference type="EMBL" id="AGA64647.1"/>
    </source>
</evidence>
<dbReference type="Proteomes" id="UP000010799">
    <property type="component" value="Chromosome"/>
</dbReference>
<dbReference type="Pfam" id="PF08892">
    <property type="entry name" value="YqcI_YcgG"/>
    <property type="match status" value="1"/>
</dbReference>
<dbReference type="PANTHER" id="PTHR40045:SF1">
    <property type="entry name" value="YQCI_YCGG FAMILY PROTEIN"/>
    <property type="match status" value="1"/>
</dbReference>
<dbReference type="EMBL" id="CP003789">
    <property type="protein sequence ID" value="AGA64647.1"/>
    <property type="molecule type" value="Genomic_DNA"/>
</dbReference>
<dbReference type="PATRIC" id="fig|1215343.11.peg.670"/>
<dbReference type="STRING" id="1215343.B488_06550"/>
<dbReference type="HOGENOM" id="CLU_067506_0_0_5"/>
<evidence type="ECO:0000313" key="2">
    <source>
        <dbReference type="Proteomes" id="UP000010799"/>
    </source>
</evidence>
<dbReference type="KEGG" id="lcc:B488_06550"/>
<dbReference type="InterPro" id="IPR014988">
    <property type="entry name" value="Uncharacterised_YqcI/YcgG"/>
</dbReference>
<sequence length="248" mass="29154">MYSASEIKNGNVTLKKWEQVVFADFDAVINNKDRPFPCVFAVNGYKKDMLRFSFYEEIKAAALRDDLCEFCENYQSYGKQTSFVVFEQPLPIKTIKEYRVKFWNILNDLSRLDNNSWPANIPECLDHPEWEFCFHGEAMFIVCNTPAHVNRLSRRSPGFMLTIQPRWVFDDLLDTEIKANNAFATVTKRLEPYDIASKSPFLGKYGDPHNREWMQYFLDDGEDKKICCPFRKMQKNNPDKTKMKEDDS</sequence>